<dbReference type="PANTHER" id="PTHR31859:SF1">
    <property type="entry name" value="TETRATRICOPEPTIDE REPEAT PROTEIN 39C"/>
    <property type="match status" value="1"/>
</dbReference>
<comment type="similarity">
    <text evidence="1">Belongs to the IML2 family.</text>
</comment>
<protein>
    <recommendedName>
        <fullName evidence="4">Mitochondrial outer membrane protein IML2</fullName>
    </recommendedName>
</protein>
<organism evidence="2 3">
    <name type="scientific">Wickerhamomyces mucosus</name>
    <dbReference type="NCBI Taxonomy" id="1378264"/>
    <lineage>
        <taxon>Eukaryota</taxon>
        <taxon>Fungi</taxon>
        <taxon>Dikarya</taxon>
        <taxon>Ascomycota</taxon>
        <taxon>Saccharomycotina</taxon>
        <taxon>Saccharomycetes</taxon>
        <taxon>Phaffomycetales</taxon>
        <taxon>Wickerhamomycetaceae</taxon>
        <taxon>Wickerhamomyces</taxon>
    </lineage>
</organism>
<dbReference type="SUPFAM" id="SSF48452">
    <property type="entry name" value="TPR-like"/>
    <property type="match status" value="1"/>
</dbReference>
<dbReference type="GO" id="GO:0005829">
    <property type="term" value="C:cytosol"/>
    <property type="evidence" value="ECO:0007669"/>
    <property type="project" value="TreeGrafter"/>
</dbReference>
<sequence>MLRVLGIKSKPTEISKDESIPLILKQAHDFEVSLQAMDYLLDDRTNEGLYLIEDDPDSAIKTLAKGVIKFLEATLGFESDVMKKAGEVLTKAEALSTRERSKSQNLNLKTSQNFPPGTEYAVTYAESNLLNALIMLLSESMIESAKALYKLRKAYQTLEEIFKHIKEYEKKTGVKVTNLPNESSSSLTSGLSSINKFADIPFQLTTEQLKEPKLKAIAEKVALMRNARLNGAHIGNSPASERLRSTVGFNNLDEKASPNLTENIIQNNQSTVDEFIISGANLCFGILQLVLSLLPPAIGKVLSIVGFKGSREQGLKMVWKSVQGRNVQGCIGLLGLLIFYDGPFQFTDSDFDIPDFKSKSSVSSELSNLSLQRTRSAKIMKTESKAFQGIGEPTLLHPGQKLEDCLLYARALFPHSALWLLQEARMLTSRGKLEEALNLMESLDRKIEMKQVEALLLFDKVMILIFLHKFERAAETITELLKVNEWSPGLYTYAAGCCYLELYRMCELGLITDKKELNRAGYFKSKAKELILKAPQLSKQGKIMSKQMPFDKFLLRKISQFKHTASQQNVDIIDAIGTSPIHELSYFWNGYNRMPEEHLKLAQKSLNYGISEHAKVPEAENQLMIRNLLQSITLRRLGEITEGREIIDEKVLKYIIQEDDSSPNGVIFIKHTEDPWLYPTALYERALFYWKEHGIEGLEESKKWLRRALDWADDYELSTRIGMKIKAALDRLEVL</sequence>
<keyword evidence="3" id="KW-1185">Reference proteome</keyword>
<dbReference type="InterPro" id="IPR019412">
    <property type="entry name" value="IML2/TPR_39"/>
</dbReference>
<dbReference type="Gene3D" id="1.25.40.10">
    <property type="entry name" value="Tetratricopeptide repeat domain"/>
    <property type="match status" value="1"/>
</dbReference>
<evidence type="ECO:0000313" key="2">
    <source>
        <dbReference type="EMBL" id="KAH3679302.1"/>
    </source>
</evidence>
<dbReference type="Pfam" id="PF10300">
    <property type="entry name" value="Iml2-TPR_39"/>
    <property type="match status" value="1"/>
</dbReference>
<evidence type="ECO:0000256" key="1">
    <source>
        <dbReference type="ARBA" id="ARBA00010925"/>
    </source>
</evidence>
<evidence type="ECO:0008006" key="4">
    <source>
        <dbReference type="Google" id="ProtNLM"/>
    </source>
</evidence>
<evidence type="ECO:0000313" key="3">
    <source>
        <dbReference type="Proteomes" id="UP000769528"/>
    </source>
</evidence>
<dbReference type="GO" id="GO:0005741">
    <property type="term" value="C:mitochondrial outer membrane"/>
    <property type="evidence" value="ECO:0007669"/>
    <property type="project" value="TreeGrafter"/>
</dbReference>
<comment type="caution">
    <text evidence="2">The sequence shown here is derived from an EMBL/GenBank/DDBJ whole genome shotgun (WGS) entry which is preliminary data.</text>
</comment>
<accession>A0A9P8PXC4</accession>
<name>A0A9P8PXC4_9ASCO</name>
<dbReference type="OrthoDB" id="2154985at2759"/>
<proteinExistence type="inferred from homology"/>
<dbReference type="Proteomes" id="UP000769528">
    <property type="component" value="Unassembled WGS sequence"/>
</dbReference>
<reference evidence="2" key="1">
    <citation type="journal article" date="2021" name="Open Biol.">
        <title>Shared evolutionary footprints suggest mitochondrial oxidative damage underlies multiple complex I losses in fungi.</title>
        <authorList>
            <person name="Schikora-Tamarit M.A."/>
            <person name="Marcet-Houben M."/>
            <person name="Nosek J."/>
            <person name="Gabaldon T."/>
        </authorList>
    </citation>
    <scope>NUCLEOTIDE SEQUENCE</scope>
    <source>
        <strain evidence="2">CBS6341</strain>
    </source>
</reference>
<dbReference type="PANTHER" id="PTHR31859">
    <property type="entry name" value="TETRATRICOPEPTIDE REPEAT PROTEIN 39 FAMILY MEMBER"/>
    <property type="match status" value="1"/>
</dbReference>
<dbReference type="GO" id="GO:0005634">
    <property type="term" value="C:nucleus"/>
    <property type="evidence" value="ECO:0007669"/>
    <property type="project" value="TreeGrafter"/>
</dbReference>
<reference evidence="2" key="2">
    <citation type="submission" date="2021-01" db="EMBL/GenBank/DDBJ databases">
        <authorList>
            <person name="Schikora-Tamarit M.A."/>
        </authorList>
    </citation>
    <scope>NUCLEOTIDE SEQUENCE</scope>
    <source>
        <strain evidence="2">CBS6341</strain>
    </source>
</reference>
<dbReference type="AlphaFoldDB" id="A0A9P8PXC4"/>
<gene>
    <name evidence="2" type="ORF">WICMUC_001126</name>
</gene>
<dbReference type="EMBL" id="JAEUBF010000325">
    <property type="protein sequence ID" value="KAH3679302.1"/>
    <property type="molecule type" value="Genomic_DNA"/>
</dbReference>
<dbReference type="InterPro" id="IPR011990">
    <property type="entry name" value="TPR-like_helical_dom_sf"/>
</dbReference>